<comment type="caution">
    <text evidence="1">The sequence shown here is derived from an EMBL/GenBank/DDBJ whole genome shotgun (WGS) entry which is preliminary data.</text>
</comment>
<organism evidence="1 2">
    <name type="scientific">Parelaphostrongylus tenuis</name>
    <name type="common">Meningeal worm</name>
    <dbReference type="NCBI Taxonomy" id="148309"/>
    <lineage>
        <taxon>Eukaryota</taxon>
        <taxon>Metazoa</taxon>
        <taxon>Ecdysozoa</taxon>
        <taxon>Nematoda</taxon>
        <taxon>Chromadorea</taxon>
        <taxon>Rhabditida</taxon>
        <taxon>Rhabditina</taxon>
        <taxon>Rhabditomorpha</taxon>
        <taxon>Strongyloidea</taxon>
        <taxon>Metastrongylidae</taxon>
        <taxon>Parelaphostrongylus</taxon>
    </lineage>
</organism>
<dbReference type="Proteomes" id="UP001196413">
    <property type="component" value="Unassembled WGS sequence"/>
</dbReference>
<evidence type="ECO:0000313" key="2">
    <source>
        <dbReference type="Proteomes" id="UP001196413"/>
    </source>
</evidence>
<sequence length="65" mass="7387">MEDNIALLFDQSGSEEVIFGRRQVSTVRRLIQQLQVRFAQPPRCQFGNMQPCAMLKQDETAATST</sequence>
<gene>
    <name evidence="1" type="ORF">KIN20_003055</name>
</gene>
<dbReference type="AlphaFoldDB" id="A0AAD5MF43"/>
<proteinExistence type="predicted"/>
<keyword evidence="2" id="KW-1185">Reference proteome</keyword>
<protein>
    <submittedName>
        <fullName evidence="1">Uncharacterized protein</fullName>
    </submittedName>
</protein>
<name>A0AAD5MF43_PARTN</name>
<reference evidence="1" key="1">
    <citation type="submission" date="2021-06" db="EMBL/GenBank/DDBJ databases">
        <title>Parelaphostrongylus tenuis whole genome reference sequence.</title>
        <authorList>
            <person name="Garwood T.J."/>
            <person name="Larsen P.A."/>
            <person name="Fountain-Jones N.M."/>
            <person name="Garbe J.R."/>
            <person name="Macchietto M.G."/>
            <person name="Kania S.A."/>
            <person name="Gerhold R.W."/>
            <person name="Richards J.E."/>
            <person name="Wolf T.M."/>
        </authorList>
    </citation>
    <scope>NUCLEOTIDE SEQUENCE</scope>
    <source>
        <strain evidence="1">MNPRO001-30</strain>
        <tissue evidence="1">Meninges</tissue>
    </source>
</reference>
<dbReference type="EMBL" id="JAHQIW010000395">
    <property type="protein sequence ID" value="KAJ1347887.1"/>
    <property type="molecule type" value="Genomic_DNA"/>
</dbReference>
<accession>A0AAD5MF43</accession>
<evidence type="ECO:0000313" key="1">
    <source>
        <dbReference type="EMBL" id="KAJ1347887.1"/>
    </source>
</evidence>